<protein>
    <submittedName>
        <fullName evidence="2">PilZ domain</fullName>
    </submittedName>
</protein>
<dbReference type="SUPFAM" id="SSF141371">
    <property type="entry name" value="PilZ domain-like"/>
    <property type="match status" value="1"/>
</dbReference>
<evidence type="ECO:0000259" key="1">
    <source>
        <dbReference type="Pfam" id="PF07238"/>
    </source>
</evidence>
<comment type="caution">
    <text evidence="2">The sequence shown here is derived from an EMBL/GenBank/DDBJ whole genome shotgun (WGS) entry which is preliminary data.</text>
</comment>
<dbReference type="InterPro" id="IPR009875">
    <property type="entry name" value="PilZ_domain"/>
</dbReference>
<dbReference type="GO" id="GO:0035438">
    <property type="term" value="F:cyclic-di-GMP binding"/>
    <property type="evidence" value="ECO:0007669"/>
    <property type="project" value="InterPro"/>
</dbReference>
<evidence type="ECO:0000313" key="3">
    <source>
        <dbReference type="Proteomes" id="UP000050416"/>
    </source>
</evidence>
<feature type="domain" description="PilZ" evidence="1">
    <location>
        <begin position="10"/>
        <end position="126"/>
    </location>
</feature>
<dbReference type="STRING" id="1305731.GCA_000934705_00439"/>
<name>A0A0P8CX16_9GAMM</name>
<dbReference type="Proteomes" id="UP000050416">
    <property type="component" value="Unassembled WGS sequence"/>
</dbReference>
<dbReference type="AlphaFoldDB" id="A0A0P8CX16"/>
<gene>
    <name evidence="2" type="ORF">HLUCCX14_12365</name>
</gene>
<dbReference type="OrthoDB" id="5567283at2"/>
<organism evidence="2 3">
    <name type="scientific">Marinobacter excellens HL-55</name>
    <dbReference type="NCBI Taxonomy" id="1305731"/>
    <lineage>
        <taxon>Bacteria</taxon>
        <taxon>Pseudomonadati</taxon>
        <taxon>Pseudomonadota</taxon>
        <taxon>Gammaproteobacteria</taxon>
        <taxon>Pseudomonadales</taxon>
        <taxon>Marinobacteraceae</taxon>
        <taxon>Marinobacter</taxon>
    </lineage>
</organism>
<dbReference type="Pfam" id="PF07238">
    <property type="entry name" value="PilZ"/>
    <property type="match status" value="1"/>
</dbReference>
<dbReference type="PATRIC" id="fig|1305731.5.peg.947"/>
<dbReference type="EMBL" id="LJZQ01000019">
    <property type="protein sequence ID" value="KPQ28113.1"/>
    <property type="molecule type" value="Genomic_DNA"/>
</dbReference>
<sequence length="140" mass="15670">MKPIAIKANLRNQQRVDVETDITIEKHDGCCLTCHASNLSRTGVMLSCNQETVEQLVPGMRAPSPGHWIEVKTRFTVPVLPTQPVTILADGNIVHLRRIAKDEFQVGIQFSEFEGNGFDYIDRYVAKLLADALNEAREAH</sequence>
<reference evidence="2 3" key="1">
    <citation type="submission" date="2015-09" db="EMBL/GenBank/DDBJ databases">
        <title>Identification and resolution of microdiversity through metagenomic sequencing of parallel consortia.</title>
        <authorList>
            <person name="Nelson W.C."/>
            <person name="Romine M.F."/>
            <person name="Lindemann S.R."/>
        </authorList>
    </citation>
    <scope>NUCLEOTIDE SEQUENCE [LARGE SCALE GENOMIC DNA]</scope>
    <source>
        <strain evidence="2">HL-55</strain>
    </source>
</reference>
<proteinExistence type="predicted"/>
<evidence type="ECO:0000313" key="2">
    <source>
        <dbReference type="EMBL" id="KPQ28113.1"/>
    </source>
</evidence>
<accession>A0A0P8CX16</accession>
<dbReference type="Gene3D" id="2.40.10.220">
    <property type="entry name" value="predicted glycosyltransferase like domains"/>
    <property type="match status" value="1"/>
</dbReference>